<keyword evidence="2" id="KW-1185">Reference proteome</keyword>
<dbReference type="AlphaFoldDB" id="A0A3B7MR38"/>
<dbReference type="Proteomes" id="UP000263900">
    <property type="component" value="Chromosome"/>
</dbReference>
<reference evidence="1 2" key="1">
    <citation type="submission" date="2018-09" db="EMBL/GenBank/DDBJ databases">
        <title>Genome sequencing of strain 6GH32-13.</title>
        <authorList>
            <person name="Weon H.-Y."/>
            <person name="Heo J."/>
            <person name="Kwon S.-W."/>
        </authorList>
    </citation>
    <scope>NUCLEOTIDE SEQUENCE [LARGE SCALE GENOMIC DNA]</scope>
    <source>
        <strain evidence="1 2">5GH32-13</strain>
    </source>
</reference>
<accession>A0A3B7MR38</accession>
<gene>
    <name evidence="1" type="ORF">D3H65_16665</name>
</gene>
<evidence type="ECO:0000313" key="1">
    <source>
        <dbReference type="EMBL" id="AXY75510.1"/>
    </source>
</evidence>
<protein>
    <submittedName>
        <fullName evidence="1">Uncharacterized protein</fullName>
    </submittedName>
</protein>
<proteinExistence type="predicted"/>
<sequence length="134" mass="14804">MLIVLSACGATPGKEEIPDAQLPLYRYKGVFVAETNFGSAKQWDTLNVHKTAAADSFIVYHASSYIKTSSEGRVTKTGSNRDTFPGFFNPSYRTLMLGPAYSMKDMSPPPIQPMYIDTIHRTASFGGIQYKKLP</sequence>
<evidence type="ECO:0000313" key="2">
    <source>
        <dbReference type="Proteomes" id="UP000263900"/>
    </source>
</evidence>
<dbReference type="EMBL" id="CP032157">
    <property type="protein sequence ID" value="AXY75510.1"/>
    <property type="molecule type" value="Genomic_DNA"/>
</dbReference>
<organism evidence="1 2">
    <name type="scientific">Paraflavitalea soli</name>
    <dbReference type="NCBI Taxonomy" id="2315862"/>
    <lineage>
        <taxon>Bacteria</taxon>
        <taxon>Pseudomonadati</taxon>
        <taxon>Bacteroidota</taxon>
        <taxon>Chitinophagia</taxon>
        <taxon>Chitinophagales</taxon>
        <taxon>Chitinophagaceae</taxon>
        <taxon>Paraflavitalea</taxon>
    </lineage>
</organism>
<dbReference type="KEGG" id="pseg:D3H65_16665"/>
<name>A0A3B7MR38_9BACT</name>